<dbReference type="Gene3D" id="1.20.1270.180">
    <property type="match status" value="1"/>
</dbReference>
<feature type="chain" id="PRO_5016309387" description="Lysozyme inhibitor LprI-like N-terminal domain-containing protein" evidence="1">
    <location>
        <begin position="22"/>
        <end position="130"/>
    </location>
</feature>
<dbReference type="PANTHER" id="PTHR39176">
    <property type="entry name" value="PERIPLASMIC PROTEIN-RELATED"/>
    <property type="match status" value="1"/>
</dbReference>
<feature type="signal peptide" evidence="1">
    <location>
        <begin position="1"/>
        <end position="21"/>
    </location>
</feature>
<dbReference type="RefSeq" id="WP_112100844.1">
    <property type="nucleotide sequence ID" value="NZ_QMBP01000019.1"/>
</dbReference>
<dbReference type="PANTHER" id="PTHR39176:SF1">
    <property type="entry name" value="PERIPLASMIC PROTEIN"/>
    <property type="match status" value="1"/>
</dbReference>
<dbReference type="InterPro" id="IPR009739">
    <property type="entry name" value="LprI-like_N"/>
</dbReference>
<protein>
    <recommendedName>
        <fullName evidence="2">Lysozyme inhibitor LprI-like N-terminal domain-containing protein</fullName>
    </recommendedName>
</protein>
<dbReference type="OrthoDB" id="8232648at2"/>
<dbReference type="EMBL" id="QMBP01000019">
    <property type="protein sequence ID" value="RAZ85536.1"/>
    <property type="molecule type" value="Genomic_DNA"/>
</dbReference>
<evidence type="ECO:0000259" key="2">
    <source>
        <dbReference type="Pfam" id="PF07007"/>
    </source>
</evidence>
<evidence type="ECO:0000256" key="1">
    <source>
        <dbReference type="SAM" id="SignalP"/>
    </source>
</evidence>
<accession>A0A330HAA7</accession>
<evidence type="ECO:0000313" key="3">
    <source>
        <dbReference type="EMBL" id="RAZ85536.1"/>
    </source>
</evidence>
<proteinExistence type="predicted"/>
<evidence type="ECO:0000313" key="4">
    <source>
        <dbReference type="Proteomes" id="UP000251558"/>
    </source>
</evidence>
<dbReference type="Pfam" id="PF07007">
    <property type="entry name" value="LprI"/>
    <property type="match status" value="1"/>
</dbReference>
<reference evidence="4" key="1">
    <citation type="submission" date="2018-06" db="EMBL/GenBank/DDBJ databases">
        <authorList>
            <person name="Helene L.C."/>
            <person name="Dall'Agnol R."/>
            <person name="Delamuta J.R."/>
            <person name="Hungria M."/>
        </authorList>
    </citation>
    <scope>NUCLEOTIDE SEQUENCE [LARGE SCALE GENOMIC DNA]</scope>
    <source>
        <strain evidence="4">AC99b</strain>
    </source>
</reference>
<keyword evidence="1" id="KW-0732">Signal</keyword>
<reference evidence="3 4" key="2">
    <citation type="submission" date="2018-07" db="EMBL/GenBank/DDBJ databases">
        <title>Diversity of Mesorhizobium strains in Brazil.</title>
        <authorList>
            <person name="Helene L.C.F."/>
            <person name="Dall'Agnol R."/>
            <person name="Delamuta J.R.M."/>
            <person name="Hungria M."/>
        </authorList>
    </citation>
    <scope>NUCLEOTIDE SEQUENCE [LARGE SCALE GENOMIC DNA]</scope>
    <source>
        <strain evidence="3 4">AC99b</strain>
    </source>
</reference>
<sequence>MLRYVCVLGIVAMATVHPAMAQSDAEMKACIDRSAGVTEAMLNCGKAEIDKFDVRLNAAYNTLMQGEHGPERARLQREQRAWLKHHLQEAHRLAADPDNGSAAFLTSQGFELDDLSTRTVELEKRVQRNP</sequence>
<organism evidence="3 4">
    <name type="scientific">Mesorhizobium hawassense</name>
    <dbReference type="NCBI Taxonomy" id="1209954"/>
    <lineage>
        <taxon>Bacteria</taxon>
        <taxon>Pseudomonadati</taxon>
        <taxon>Pseudomonadota</taxon>
        <taxon>Alphaproteobacteria</taxon>
        <taxon>Hyphomicrobiales</taxon>
        <taxon>Phyllobacteriaceae</taxon>
        <taxon>Mesorhizobium</taxon>
    </lineage>
</organism>
<dbReference type="AlphaFoldDB" id="A0A330HAA7"/>
<dbReference type="Proteomes" id="UP000251558">
    <property type="component" value="Unassembled WGS sequence"/>
</dbReference>
<gene>
    <name evidence="3" type="ORF">DPM33_29200</name>
</gene>
<comment type="caution">
    <text evidence="3">The sequence shown here is derived from an EMBL/GenBank/DDBJ whole genome shotgun (WGS) entry which is preliminary data.</text>
</comment>
<keyword evidence="4" id="KW-1185">Reference proteome</keyword>
<feature type="domain" description="Lysozyme inhibitor LprI-like N-terminal" evidence="2">
    <location>
        <begin position="34"/>
        <end position="122"/>
    </location>
</feature>
<name>A0A330HAA7_9HYPH</name>